<dbReference type="Pfam" id="PF07332">
    <property type="entry name" value="Phage_holin_3_6"/>
    <property type="match status" value="1"/>
</dbReference>
<dbReference type="OrthoDB" id="7392290at2"/>
<keyword evidence="4" id="KW-1185">Reference proteome</keyword>
<sequence length="140" mass="14653">MGGGKLAERDPQIDLPADEESAGNQYEQSAEERSLADDILDLIEDGKTYAEAELQFQKSRVAFVADKGRKGAVLAISALLLLHLAVVTLALGAVIALSPTLTPWGATGLVVGALIFIAILLGVGARRYFSRLGDAFGGGK</sequence>
<gene>
    <name evidence="3" type="ORF">D6858_11210</name>
</gene>
<proteinExistence type="predicted"/>
<reference evidence="3 4" key="1">
    <citation type="submission" date="2018-09" db="EMBL/GenBank/DDBJ databases">
        <title>Altererythrobacter sp.Ery1 and Ery12, the genome sequencing of novel strains in genus Alterythrobacter.</title>
        <authorList>
            <person name="Cheng H."/>
            <person name="Wu Y.-H."/>
            <person name="Fang C."/>
            <person name="Xu X.-W."/>
        </authorList>
    </citation>
    <scope>NUCLEOTIDE SEQUENCE [LARGE SCALE GENOMIC DNA]</scope>
    <source>
        <strain evidence="3 4">Ery12</strain>
    </source>
</reference>
<keyword evidence="2" id="KW-0472">Membrane</keyword>
<dbReference type="Proteomes" id="UP000284322">
    <property type="component" value="Unassembled WGS sequence"/>
</dbReference>
<protein>
    <submittedName>
        <fullName evidence="3">Phage holin family protein</fullName>
    </submittedName>
</protein>
<evidence type="ECO:0000313" key="4">
    <source>
        <dbReference type="Proteomes" id="UP000284322"/>
    </source>
</evidence>
<organism evidence="3 4">
    <name type="scientific">Tsuneonella suprasediminis</name>
    <dbReference type="NCBI Taxonomy" id="2306996"/>
    <lineage>
        <taxon>Bacteria</taxon>
        <taxon>Pseudomonadati</taxon>
        <taxon>Pseudomonadota</taxon>
        <taxon>Alphaproteobacteria</taxon>
        <taxon>Sphingomonadales</taxon>
        <taxon>Erythrobacteraceae</taxon>
        <taxon>Tsuneonella</taxon>
    </lineage>
</organism>
<dbReference type="EMBL" id="RAHJ01000019">
    <property type="protein sequence ID" value="RJX66915.1"/>
    <property type="molecule type" value="Genomic_DNA"/>
</dbReference>
<feature type="transmembrane region" description="Helical" evidence="2">
    <location>
        <begin position="104"/>
        <end position="123"/>
    </location>
</feature>
<accession>A0A419R0W5</accession>
<feature type="transmembrane region" description="Helical" evidence="2">
    <location>
        <begin position="72"/>
        <end position="98"/>
    </location>
</feature>
<feature type="region of interest" description="Disordered" evidence="1">
    <location>
        <begin position="1"/>
        <end position="33"/>
    </location>
</feature>
<dbReference type="InterPro" id="IPR009937">
    <property type="entry name" value="Phage_holin_3_6"/>
</dbReference>
<comment type="caution">
    <text evidence="3">The sequence shown here is derived from an EMBL/GenBank/DDBJ whole genome shotgun (WGS) entry which is preliminary data.</text>
</comment>
<dbReference type="AlphaFoldDB" id="A0A419R0W5"/>
<keyword evidence="2" id="KW-1133">Transmembrane helix</keyword>
<feature type="compositionally biased region" description="Basic and acidic residues" evidence="1">
    <location>
        <begin position="1"/>
        <end position="12"/>
    </location>
</feature>
<evidence type="ECO:0000313" key="3">
    <source>
        <dbReference type="EMBL" id="RJX66915.1"/>
    </source>
</evidence>
<evidence type="ECO:0000256" key="1">
    <source>
        <dbReference type="SAM" id="MobiDB-lite"/>
    </source>
</evidence>
<keyword evidence="2" id="KW-0812">Transmembrane</keyword>
<evidence type="ECO:0000256" key="2">
    <source>
        <dbReference type="SAM" id="Phobius"/>
    </source>
</evidence>
<name>A0A419R0W5_9SPHN</name>